<organism evidence="2">
    <name type="scientific">hydrothermal vent metagenome</name>
    <dbReference type="NCBI Taxonomy" id="652676"/>
    <lineage>
        <taxon>unclassified sequences</taxon>
        <taxon>metagenomes</taxon>
        <taxon>ecological metagenomes</taxon>
    </lineage>
</organism>
<protein>
    <submittedName>
        <fullName evidence="2">DedA protein</fullName>
    </submittedName>
</protein>
<reference evidence="2" key="1">
    <citation type="submission" date="2016-10" db="EMBL/GenBank/DDBJ databases">
        <authorList>
            <person name="de Groot N.N."/>
        </authorList>
    </citation>
    <scope>NUCLEOTIDE SEQUENCE</scope>
</reference>
<dbReference type="Pfam" id="PF14067">
    <property type="entry name" value="LssY_C"/>
    <property type="match status" value="1"/>
</dbReference>
<feature type="domain" description="LssY-like C-terminal" evidence="1">
    <location>
        <begin position="1"/>
        <end position="82"/>
    </location>
</feature>
<evidence type="ECO:0000259" key="1">
    <source>
        <dbReference type="Pfam" id="PF14067"/>
    </source>
</evidence>
<evidence type="ECO:0000313" key="2">
    <source>
        <dbReference type="EMBL" id="SFV61369.1"/>
    </source>
</evidence>
<sequence length="90" mass="10375">MRIWNTDTVYRGKRVYVAGANAITGEQWGIIPVFIKDLDHARDSVVKDLLMKTHLKRDKPVQVDEPFIKENLFGHSYFSDGRAEVLSLEK</sequence>
<name>A0A1W1C6H8_9ZZZZ</name>
<dbReference type="AlphaFoldDB" id="A0A1W1C6H8"/>
<dbReference type="InterPro" id="IPR025902">
    <property type="entry name" value="LssY-like-C_dom"/>
</dbReference>
<dbReference type="EMBL" id="FPHL01000025">
    <property type="protein sequence ID" value="SFV61369.1"/>
    <property type="molecule type" value="Genomic_DNA"/>
</dbReference>
<proteinExistence type="predicted"/>
<gene>
    <name evidence="2" type="ORF">MNB_SV-10-637</name>
</gene>
<accession>A0A1W1C6H8</accession>